<reference evidence="2" key="1">
    <citation type="submission" date="2020-05" db="EMBL/GenBank/DDBJ databases">
        <title>Frigoriglobus tundricola gen. nov., sp. nov., a psychrotolerant cellulolytic planctomycete of the family Gemmataceae with two divergent copies of 16S rRNA gene.</title>
        <authorList>
            <person name="Kulichevskaya I.S."/>
            <person name="Ivanova A.A."/>
            <person name="Naumoff D.G."/>
            <person name="Beletsky A.V."/>
            <person name="Rijpstra W.I.C."/>
            <person name="Sinninghe Damste J.S."/>
            <person name="Mardanov A.V."/>
            <person name="Ravin N.V."/>
            <person name="Dedysh S.N."/>
        </authorList>
    </citation>
    <scope>NUCLEOTIDE SEQUENCE [LARGE SCALE GENOMIC DNA]</scope>
    <source>
        <strain evidence="2">PL17</strain>
    </source>
</reference>
<dbReference type="AlphaFoldDB" id="A0A6M5YTB6"/>
<evidence type="ECO:0000313" key="1">
    <source>
        <dbReference type="EMBL" id="QJW96630.1"/>
    </source>
</evidence>
<keyword evidence="2" id="KW-1185">Reference proteome</keyword>
<evidence type="ECO:0000313" key="2">
    <source>
        <dbReference type="Proteomes" id="UP000503447"/>
    </source>
</evidence>
<gene>
    <name evidence="1" type="ORF">FTUN_4187</name>
</gene>
<name>A0A6M5YTB6_9BACT</name>
<sequence length="37" mass="4269">MQHTRLLEEPGAVISRHRLCSNRPVEAQFVPDFDFAT</sequence>
<accession>A0A6M5YTB6</accession>
<organism evidence="1 2">
    <name type="scientific">Frigoriglobus tundricola</name>
    <dbReference type="NCBI Taxonomy" id="2774151"/>
    <lineage>
        <taxon>Bacteria</taxon>
        <taxon>Pseudomonadati</taxon>
        <taxon>Planctomycetota</taxon>
        <taxon>Planctomycetia</taxon>
        <taxon>Gemmatales</taxon>
        <taxon>Gemmataceae</taxon>
        <taxon>Frigoriglobus</taxon>
    </lineage>
</organism>
<dbReference type="KEGG" id="ftj:FTUN_4187"/>
<protein>
    <submittedName>
        <fullName evidence="1">Uncharacterized protein</fullName>
    </submittedName>
</protein>
<dbReference type="Proteomes" id="UP000503447">
    <property type="component" value="Chromosome"/>
</dbReference>
<proteinExistence type="predicted"/>
<dbReference type="EMBL" id="CP053452">
    <property type="protein sequence ID" value="QJW96630.1"/>
    <property type="molecule type" value="Genomic_DNA"/>
</dbReference>